<dbReference type="Gene3D" id="1.25.40.10">
    <property type="entry name" value="Tetratricopeptide repeat domain"/>
    <property type="match status" value="3"/>
</dbReference>
<evidence type="ECO:0000256" key="1">
    <source>
        <dbReference type="SAM" id="MobiDB-lite"/>
    </source>
</evidence>
<dbReference type="GO" id="GO:0005085">
    <property type="term" value="F:guanyl-nucleotide exchange factor activity"/>
    <property type="evidence" value="ECO:0007669"/>
    <property type="project" value="InterPro"/>
</dbReference>
<dbReference type="SMART" id="SM00390">
    <property type="entry name" value="GoLoco"/>
    <property type="match status" value="5"/>
</dbReference>
<feature type="compositionally biased region" description="Basic and acidic residues" evidence="1">
    <location>
        <begin position="562"/>
        <end position="575"/>
    </location>
</feature>
<dbReference type="EMBL" id="JAFHDT010000011">
    <property type="protein sequence ID" value="KAI7803899.1"/>
    <property type="molecule type" value="Genomic_DNA"/>
</dbReference>
<feature type="compositionally biased region" description="Polar residues" evidence="1">
    <location>
        <begin position="496"/>
        <end position="520"/>
    </location>
</feature>
<sequence>MDDVSVDENHLVSIVNNGQRGRLEEQRCSLGPKASQQVPVYGPDPDEIYQLLVNSQSRRLDDQRVMLTSSPGMEAFTIKERKETNTLKTSFDHIRNMVSSAHSFRRRTPRKMPMSPASPNFSLSNPTQHCDHPDSFNKLPSRSASFSPILDKDQMDYDFQGEQDRLFCLVSQAQRGSIDKQRCSINPLSHSSRPSDQDAEQFFSLIANTQNRRLDDQRATLNLLPEIQQSTGVTGQESDQLFNIVSRIQGSRIDDQRCSAPHIQLGSPAPPRKSHSQPASQIFPPSQSGPPRRSASFSPVSEEQNCFDQDQFFSLVHHLQQSRMDDQRCSFEPSKYSSSTIKTPNTTPIAEDAEQLFKSMAGQCALKSPPGLQTYSTEHHKGRNKASTPQITLTPASPAVPQKAPSRSTSPTLMLCDSPVRPPLRSSSPGSDEQRLLYDDMPMQITFQISMRFPPHEAYEPNIQPCQLPEVFLTVGQPGGTVVLPLNPKPGRPVSFNINPPKNQHSRSSSPNRVNVTSPISPREDYFSLIQRVHTAQLQHNNGQERGDMNREPKRAKGKSGGRKEKKEGNREKKK</sequence>
<dbReference type="PANTHER" id="PTHR47503">
    <property type="entry name" value="PURKINJE CELL PROTEIN 2"/>
    <property type="match status" value="1"/>
</dbReference>
<protein>
    <submittedName>
        <fullName evidence="2">Purkinje cell protein 2-like protein</fullName>
    </submittedName>
</protein>
<dbReference type="Proteomes" id="UP001059041">
    <property type="component" value="Linkage Group LG11"/>
</dbReference>
<feature type="compositionally biased region" description="Polar residues" evidence="1">
    <location>
        <begin position="335"/>
        <end position="346"/>
    </location>
</feature>
<feature type="region of interest" description="Disordered" evidence="1">
    <location>
        <begin position="372"/>
        <end position="434"/>
    </location>
</feature>
<gene>
    <name evidence="2" type="ORF">IRJ41_013055</name>
</gene>
<keyword evidence="3" id="KW-1185">Reference proteome</keyword>
<dbReference type="InterPro" id="IPR011990">
    <property type="entry name" value="TPR-like_helical_dom_sf"/>
</dbReference>
<reference evidence="2" key="1">
    <citation type="submission" date="2021-02" db="EMBL/GenBank/DDBJ databases">
        <title>Comparative genomics reveals that relaxation of natural selection precedes convergent phenotypic evolution of cavefish.</title>
        <authorList>
            <person name="Peng Z."/>
        </authorList>
    </citation>
    <scope>NUCLEOTIDE SEQUENCE</scope>
    <source>
        <tissue evidence="2">Muscle</tissue>
    </source>
</reference>
<dbReference type="AlphaFoldDB" id="A0A9W7WL15"/>
<feature type="compositionally biased region" description="Polar residues" evidence="1">
    <location>
        <begin position="117"/>
        <end position="128"/>
    </location>
</feature>
<dbReference type="InterPro" id="IPR003109">
    <property type="entry name" value="GoLoco_motif"/>
</dbReference>
<comment type="caution">
    <text evidence="2">The sequence shown here is derived from an EMBL/GenBank/DDBJ whole genome shotgun (WGS) entry which is preliminary data.</text>
</comment>
<feature type="region of interest" description="Disordered" evidence="1">
    <location>
        <begin position="260"/>
        <end position="301"/>
    </location>
</feature>
<dbReference type="Pfam" id="PF02188">
    <property type="entry name" value="GoLoco"/>
    <property type="match status" value="3"/>
</dbReference>
<feature type="region of interest" description="Disordered" evidence="1">
    <location>
        <begin position="493"/>
        <end position="520"/>
    </location>
</feature>
<evidence type="ECO:0000313" key="2">
    <source>
        <dbReference type="EMBL" id="KAI7803899.1"/>
    </source>
</evidence>
<feature type="compositionally biased region" description="Polar residues" evidence="1">
    <location>
        <begin position="276"/>
        <end position="286"/>
    </location>
</feature>
<evidence type="ECO:0000313" key="3">
    <source>
        <dbReference type="Proteomes" id="UP001059041"/>
    </source>
</evidence>
<dbReference type="PANTHER" id="PTHR47503:SF1">
    <property type="entry name" value="PURKINJE CELL PROTEIN 2 HOMOLOG"/>
    <property type="match status" value="1"/>
</dbReference>
<feature type="compositionally biased region" description="Basic and acidic residues" evidence="1">
    <location>
        <begin position="543"/>
        <end position="555"/>
    </location>
</feature>
<dbReference type="InterPro" id="IPR042168">
    <property type="entry name" value="Pcp2"/>
</dbReference>
<organism evidence="2 3">
    <name type="scientific">Triplophysa rosa</name>
    <name type="common">Cave loach</name>
    <dbReference type="NCBI Taxonomy" id="992332"/>
    <lineage>
        <taxon>Eukaryota</taxon>
        <taxon>Metazoa</taxon>
        <taxon>Chordata</taxon>
        <taxon>Craniata</taxon>
        <taxon>Vertebrata</taxon>
        <taxon>Euteleostomi</taxon>
        <taxon>Actinopterygii</taxon>
        <taxon>Neopterygii</taxon>
        <taxon>Teleostei</taxon>
        <taxon>Ostariophysi</taxon>
        <taxon>Cypriniformes</taxon>
        <taxon>Nemacheilidae</taxon>
        <taxon>Triplophysa</taxon>
    </lineage>
</organism>
<name>A0A9W7WL15_TRIRA</name>
<feature type="compositionally biased region" description="Polar residues" evidence="1">
    <location>
        <begin position="385"/>
        <end position="395"/>
    </location>
</feature>
<feature type="region of interest" description="Disordered" evidence="1">
    <location>
        <begin position="536"/>
        <end position="575"/>
    </location>
</feature>
<feature type="region of interest" description="Disordered" evidence="1">
    <location>
        <begin position="324"/>
        <end position="346"/>
    </location>
</feature>
<proteinExistence type="predicted"/>
<dbReference type="PROSITE" id="PS50877">
    <property type="entry name" value="GOLOCO"/>
    <property type="match status" value="4"/>
</dbReference>
<accession>A0A9W7WL15</accession>
<feature type="region of interest" description="Disordered" evidence="1">
    <location>
        <begin position="102"/>
        <end position="137"/>
    </location>
</feature>